<sequence>MNPPVPQHAQAMRRHFHEAAARRGFSVAPAQEAAVERLAHLAAELARPAWTFPRPPRDLYVWGPVGRGKSWLVDTFYEGLPTPRKRRLHFHDFFRRLHDGVTRPGARHDGQSAVDSALDELIGDSRVLVFDEFHAHDAGDAMLIARLFRTLLDRRITLVTTSNYPPAGLMPDPLYHHLFEPTIQLIEERMDVLDVTGPVDFRRVAAPAAADGGRRFATGLCLPPGDPGLDELGLPAPEPAEATAVQAHLRELPARAVRGELVWLAFDALCEAATGVPDYLALAERFPTLVLDGVPPLAEASADGRQRFANLVDVACDRDVRLVLIGADPLTGLSAGQALTRDLDRTASRLAMLRRTDRAPVPPPVTPDRAARSRPAPR</sequence>
<dbReference type="Gene3D" id="3.40.50.300">
    <property type="entry name" value="P-loop containing nucleotide triphosphate hydrolases"/>
    <property type="match status" value="1"/>
</dbReference>
<keyword evidence="1" id="KW-0547">Nucleotide-binding</keyword>
<dbReference type="GO" id="GO:0005524">
    <property type="term" value="F:ATP binding"/>
    <property type="evidence" value="ECO:0007669"/>
    <property type="project" value="UniProtKB-KW"/>
</dbReference>
<name>A0AB39T800_9ACTN</name>
<dbReference type="GO" id="GO:0005737">
    <property type="term" value="C:cytoplasm"/>
    <property type="evidence" value="ECO:0007669"/>
    <property type="project" value="TreeGrafter"/>
</dbReference>
<evidence type="ECO:0000313" key="4">
    <source>
        <dbReference type="EMBL" id="XDQ75886.1"/>
    </source>
</evidence>
<dbReference type="InterPro" id="IPR005654">
    <property type="entry name" value="ATPase_AFG1-like"/>
</dbReference>
<organism evidence="4">
    <name type="scientific">Streptomyces sp. R44</name>
    <dbReference type="NCBI Taxonomy" id="3238633"/>
    <lineage>
        <taxon>Bacteria</taxon>
        <taxon>Bacillati</taxon>
        <taxon>Actinomycetota</taxon>
        <taxon>Actinomycetes</taxon>
        <taxon>Kitasatosporales</taxon>
        <taxon>Streptomycetaceae</taxon>
        <taxon>Streptomyces</taxon>
    </lineage>
</organism>
<gene>
    <name evidence="4" type="primary">zapE</name>
    <name evidence="4" type="ORF">AB5J54_37555</name>
</gene>
<dbReference type="PANTHER" id="PTHR12169:SF6">
    <property type="entry name" value="AFG1-LIKE ATPASE"/>
    <property type="match status" value="1"/>
</dbReference>
<reference evidence="4" key="1">
    <citation type="submission" date="2024-07" db="EMBL/GenBank/DDBJ databases">
        <authorList>
            <person name="Yu S.T."/>
        </authorList>
    </citation>
    <scope>NUCLEOTIDE SEQUENCE</scope>
    <source>
        <strain evidence="4">R44</strain>
    </source>
</reference>
<protein>
    <submittedName>
        <fullName evidence="4">Cell division protein ZapE</fullName>
    </submittedName>
</protein>
<dbReference type="InterPro" id="IPR027417">
    <property type="entry name" value="P-loop_NTPase"/>
</dbReference>
<dbReference type="Pfam" id="PF03969">
    <property type="entry name" value="AFG1_ATPase"/>
    <property type="match status" value="1"/>
</dbReference>
<evidence type="ECO:0000256" key="3">
    <source>
        <dbReference type="SAM" id="MobiDB-lite"/>
    </source>
</evidence>
<dbReference type="AlphaFoldDB" id="A0AB39T800"/>
<keyword evidence="4" id="KW-0132">Cell division</keyword>
<keyword evidence="2" id="KW-0067">ATP-binding</keyword>
<dbReference type="RefSeq" id="WP_369148423.1">
    <property type="nucleotide sequence ID" value="NZ_CP163444.1"/>
</dbReference>
<dbReference type="NCBIfam" id="NF040713">
    <property type="entry name" value="ZapE"/>
    <property type="match status" value="1"/>
</dbReference>
<dbReference type="GO" id="GO:0051301">
    <property type="term" value="P:cell division"/>
    <property type="evidence" value="ECO:0007669"/>
    <property type="project" value="UniProtKB-KW"/>
</dbReference>
<accession>A0AB39T800</accession>
<dbReference type="SUPFAM" id="SSF52540">
    <property type="entry name" value="P-loop containing nucleoside triphosphate hydrolases"/>
    <property type="match status" value="1"/>
</dbReference>
<proteinExistence type="predicted"/>
<evidence type="ECO:0000256" key="1">
    <source>
        <dbReference type="ARBA" id="ARBA00022741"/>
    </source>
</evidence>
<keyword evidence="4" id="KW-0131">Cell cycle</keyword>
<dbReference type="PANTHER" id="PTHR12169">
    <property type="entry name" value="ATPASE N2B"/>
    <property type="match status" value="1"/>
</dbReference>
<dbReference type="GO" id="GO:0032153">
    <property type="term" value="C:cell division site"/>
    <property type="evidence" value="ECO:0007669"/>
    <property type="project" value="TreeGrafter"/>
</dbReference>
<dbReference type="GO" id="GO:0016887">
    <property type="term" value="F:ATP hydrolysis activity"/>
    <property type="evidence" value="ECO:0007669"/>
    <property type="project" value="InterPro"/>
</dbReference>
<evidence type="ECO:0000256" key="2">
    <source>
        <dbReference type="ARBA" id="ARBA00022840"/>
    </source>
</evidence>
<feature type="region of interest" description="Disordered" evidence="3">
    <location>
        <begin position="354"/>
        <end position="378"/>
    </location>
</feature>
<dbReference type="EMBL" id="CP163444">
    <property type="protein sequence ID" value="XDQ75886.1"/>
    <property type="molecule type" value="Genomic_DNA"/>
</dbReference>